<evidence type="ECO:0000313" key="5">
    <source>
        <dbReference type="Proteomes" id="UP000249915"/>
    </source>
</evidence>
<name>A0A2V4BA48_9PSEU</name>
<dbReference type="InterPro" id="IPR003399">
    <property type="entry name" value="Mce/MlaD"/>
</dbReference>
<dbReference type="EMBL" id="MASW01000001">
    <property type="protein sequence ID" value="PXY32167.1"/>
    <property type="molecule type" value="Genomic_DNA"/>
</dbReference>
<gene>
    <name evidence="4" type="ORF">BAY60_07710</name>
</gene>
<comment type="caution">
    <text evidence="4">The sequence shown here is derived from an EMBL/GenBank/DDBJ whole genome shotgun (WGS) entry which is preliminary data.</text>
</comment>
<dbReference type="Proteomes" id="UP000249915">
    <property type="component" value="Unassembled WGS sequence"/>
</dbReference>
<dbReference type="PANTHER" id="PTHR33371">
    <property type="entry name" value="INTERMEMBRANE PHOSPHOLIPID TRANSPORT SYSTEM BINDING PROTEIN MLAD-RELATED"/>
    <property type="match status" value="1"/>
</dbReference>
<proteinExistence type="predicted"/>
<organism evidence="4 5">
    <name type="scientific">Prauserella muralis</name>
    <dbReference type="NCBI Taxonomy" id="588067"/>
    <lineage>
        <taxon>Bacteria</taxon>
        <taxon>Bacillati</taxon>
        <taxon>Actinomycetota</taxon>
        <taxon>Actinomycetes</taxon>
        <taxon>Pseudonocardiales</taxon>
        <taxon>Pseudonocardiaceae</taxon>
        <taxon>Prauserella</taxon>
    </lineage>
</organism>
<dbReference type="AlphaFoldDB" id="A0A2V4BA48"/>
<feature type="domain" description="Mce/MlaD" evidence="2">
    <location>
        <begin position="39"/>
        <end position="114"/>
    </location>
</feature>
<sequence length="419" mass="44627">MLVRKTRIQLIAFAIISIVAIVYALVRFTEVEKAFGSGGYTVHMQLTESGGIFTGAEVTYRGFNIGKVGRLSLTKTGLQADLNIEPEAPKVPEDLHAVVANRSAVGEQYVDLRPVTEQGPFLENGSVIPAERTDTPVPTEKVIGDLNSLASSVPTDALRTVVDESYDAFQGTGDDLQVLMDTTRDFTRVAQQYLPQTVQLLEQGNVVLNTQNELSGSMRSFSRDLASLSETLKNSDGDLRRLIDATPRAADQINAVLAETGPGLSSLVANLLTTSNLMITRQDGLEQALVTYPVVATGAFSVTPGDGTAHLGLALNMFNPPSCTKGYRPPEQYRAGNDTTERPPKADAYCAEPPGSPISVRGSQNAPFNGVPVEPSQEQVRSNSTRDEEELASLRGVPGVAGSPGLSITSLSQLVGLPG</sequence>
<dbReference type="Pfam" id="PF11887">
    <property type="entry name" value="Mce4_CUP1"/>
    <property type="match status" value="1"/>
</dbReference>
<keyword evidence="5" id="KW-1185">Reference proteome</keyword>
<feature type="domain" description="Mammalian cell entry C-terminal" evidence="3">
    <location>
        <begin position="122"/>
        <end position="293"/>
    </location>
</feature>
<dbReference type="RefSeq" id="WP_112280210.1">
    <property type="nucleotide sequence ID" value="NZ_MASW01000001.1"/>
</dbReference>
<dbReference type="InterPro" id="IPR024516">
    <property type="entry name" value="Mce_C"/>
</dbReference>
<dbReference type="GO" id="GO:0005576">
    <property type="term" value="C:extracellular region"/>
    <property type="evidence" value="ECO:0007669"/>
    <property type="project" value="TreeGrafter"/>
</dbReference>
<dbReference type="InterPro" id="IPR052336">
    <property type="entry name" value="MlaD_Phospholipid_Transporter"/>
</dbReference>
<evidence type="ECO:0000256" key="1">
    <source>
        <dbReference type="SAM" id="MobiDB-lite"/>
    </source>
</evidence>
<evidence type="ECO:0000259" key="2">
    <source>
        <dbReference type="Pfam" id="PF02470"/>
    </source>
</evidence>
<feature type="region of interest" description="Disordered" evidence="1">
    <location>
        <begin position="325"/>
        <end position="419"/>
    </location>
</feature>
<protein>
    <submittedName>
        <fullName evidence="4">ABC transporter substrate-binding protein</fullName>
    </submittedName>
</protein>
<dbReference type="NCBIfam" id="TIGR00996">
    <property type="entry name" value="Mtu_fam_mce"/>
    <property type="match status" value="1"/>
</dbReference>
<accession>A0A2V4BA48</accession>
<dbReference type="InterPro" id="IPR005693">
    <property type="entry name" value="Mce"/>
</dbReference>
<reference evidence="4 5" key="1">
    <citation type="submission" date="2016-07" db="EMBL/GenBank/DDBJ databases">
        <title>Draft genome sequence of Prauserella muralis DSM 45305, isolated from a mould-covered wall in an indoor environment.</title>
        <authorList>
            <person name="Ruckert C."/>
            <person name="Albersmeier A."/>
            <person name="Jiang C.-L."/>
            <person name="Jiang Y."/>
            <person name="Kalinowski J."/>
            <person name="Schneider O."/>
            <person name="Winkler A."/>
            <person name="Zotchev S.B."/>
        </authorList>
    </citation>
    <scope>NUCLEOTIDE SEQUENCE [LARGE SCALE GENOMIC DNA]</scope>
    <source>
        <strain evidence="4 5">DSM 45305</strain>
    </source>
</reference>
<evidence type="ECO:0000259" key="3">
    <source>
        <dbReference type="Pfam" id="PF11887"/>
    </source>
</evidence>
<dbReference type="PANTHER" id="PTHR33371:SF16">
    <property type="entry name" value="MCE-FAMILY PROTEIN MCE3F"/>
    <property type="match status" value="1"/>
</dbReference>
<evidence type="ECO:0000313" key="4">
    <source>
        <dbReference type="EMBL" id="PXY32167.1"/>
    </source>
</evidence>
<dbReference type="Pfam" id="PF02470">
    <property type="entry name" value="MlaD"/>
    <property type="match status" value="1"/>
</dbReference>
<dbReference type="OrthoDB" id="4741753at2"/>